<proteinExistence type="predicted"/>
<dbReference type="Gene3D" id="1.10.287.1490">
    <property type="match status" value="1"/>
</dbReference>
<reference evidence="5" key="1">
    <citation type="journal article" date="2019" name="Int. J. Syst. Evol. Microbiol.">
        <title>The Global Catalogue of Microorganisms (GCM) 10K type strain sequencing project: providing services to taxonomists for standard genome sequencing and annotation.</title>
        <authorList>
            <consortium name="The Broad Institute Genomics Platform"/>
            <consortium name="The Broad Institute Genome Sequencing Center for Infectious Disease"/>
            <person name="Wu L."/>
            <person name="Ma J."/>
        </authorList>
    </citation>
    <scope>NUCLEOTIDE SEQUENCE [LARGE SCALE GENOMIC DNA]</scope>
    <source>
        <strain evidence="5">KCTC 62192</strain>
    </source>
</reference>
<evidence type="ECO:0000256" key="1">
    <source>
        <dbReference type="SAM" id="Coils"/>
    </source>
</evidence>
<accession>A0ABV7AFP6</accession>
<organism evidence="4 5">
    <name type="scientific">Acidimangrovimonas pyrenivorans</name>
    <dbReference type="NCBI Taxonomy" id="2030798"/>
    <lineage>
        <taxon>Bacteria</taxon>
        <taxon>Pseudomonadati</taxon>
        <taxon>Pseudomonadota</taxon>
        <taxon>Alphaproteobacteria</taxon>
        <taxon>Rhodobacterales</taxon>
        <taxon>Paracoccaceae</taxon>
        <taxon>Acidimangrovimonas</taxon>
    </lineage>
</organism>
<keyword evidence="3" id="KW-1133">Transmembrane helix</keyword>
<feature type="region of interest" description="Disordered" evidence="2">
    <location>
        <begin position="1"/>
        <end position="44"/>
    </location>
</feature>
<sequence>MTTKPKAKKFRIRRSSPGADLERSASGAVAEEAAGSQDDDGFGDAVFPTAGNDVMSAAEVAAETEIDAIRREGLTGRQLRLARRMAQKNGIAATSDFDAVRQLRKAGIDPFQRANMLELVVADTQADAGQMPAATRAGLPARSDGDIHLPQTVKEAPLPSTEVREAEQNRARDILRIQRDIARRRRRKFVLLAARLCFFVLLPTILAGFYFYRIATPLYATKSEFVIQKAEPGAAGTQIGSLFAGTQFATSQDSISVQSYLQSRDAMMRLDKDMGFKAAFSGDKVDPIQRLPDPPSNEAAYKLYQRMVKIGYDPTEGVIKMEVIAPSPQLSAQFSRALISYAEQQVDQMTQRLREDQMTGARQSYDDAEKKLAAAQQKVVDLQEKFKVLSSDVEVSLVTSQLQALDSELTKDKLALEEMMANERPNPARVDPLKRRIKSIEGQIAELRARLTQDSKSGVSLAKVQSDLLGAQAEVQTRQMMLAQALQALETSRIEANRQVRYLSLSVSPVAPDKATYPRSFENTVVAFLIFAGLYLMVSMTASILREQVSA</sequence>
<keyword evidence="3" id="KW-0472">Membrane</keyword>
<evidence type="ECO:0000256" key="2">
    <source>
        <dbReference type="SAM" id="MobiDB-lite"/>
    </source>
</evidence>
<evidence type="ECO:0000256" key="3">
    <source>
        <dbReference type="SAM" id="Phobius"/>
    </source>
</evidence>
<feature type="transmembrane region" description="Helical" evidence="3">
    <location>
        <begin position="525"/>
        <end position="545"/>
    </location>
</feature>
<feature type="transmembrane region" description="Helical" evidence="3">
    <location>
        <begin position="189"/>
        <end position="212"/>
    </location>
</feature>
<feature type="compositionally biased region" description="Low complexity" evidence="2">
    <location>
        <begin position="24"/>
        <end position="36"/>
    </location>
</feature>
<gene>
    <name evidence="4" type="ORF">ACFOES_06335</name>
</gene>
<feature type="compositionally biased region" description="Basic residues" evidence="2">
    <location>
        <begin position="1"/>
        <end position="14"/>
    </location>
</feature>
<feature type="coiled-coil region" evidence="1">
    <location>
        <begin position="358"/>
        <end position="392"/>
    </location>
</feature>
<protein>
    <submittedName>
        <fullName evidence="4">Capsule biosynthesis protein</fullName>
    </submittedName>
</protein>
<keyword evidence="5" id="KW-1185">Reference proteome</keyword>
<comment type="caution">
    <text evidence="4">The sequence shown here is derived from an EMBL/GenBank/DDBJ whole genome shotgun (WGS) entry which is preliminary data.</text>
</comment>
<keyword evidence="1" id="KW-0175">Coiled coil</keyword>
<dbReference type="PANTHER" id="PTHR32309:SF13">
    <property type="entry name" value="FERRIC ENTEROBACTIN TRANSPORT PROTEIN FEPE"/>
    <property type="match status" value="1"/>
</dbReference>
<dbReference type="EMBL" id="JBHRSK010000004">
    <property type="protein sequence ID" value="MFC2967705.1"/>
    <property type="molecule type" value="Genomic_DNA"/>
</dbReference>
<dbReference type="InterPro" id="IPR050445">
    <property type="entry name" value="Bact_polysacc_biosynth/exp"/>
</dbReference>
<evidence type="ECO:0000313" key="4">
    <source>
        <dbReference type="EMBL" id="MFC2967705.1"/>
    </source>
</evidence>
<evidence type="ECO:0000313" key="5">
    <source>
        <dbReference type="Proteomes" id="UP001595443"/>
    </source>
</evidence>
<keyword evidence="3" id="KW-0812">Transmembrane</keyword>
<dbReference type="Proteomes" id="UP001595443">
    <property type="component" value="Unassembled WGS sequence"/>
</dbReference>
<name>A0ABV7AFP6_9RHOB</name>
<dbReference type="PANTHER" id="PTHR32309">
    <property type="entry name" value="TYROSINE-PROTEIN KINASE"/>
    <property type="match status" value="1"/>
</dbReference>
<dbReference type="RefSeq" id="WP_377832354.1">
    <property type="nucleotide sequence ID" value="NZ_JBHRSK010000004.1"/>
</dbReference>